<dbReference type="OMA" id="KLPTHYH"/>
<organism evidence="10 11">
    <name type="scientific">Pestalotiopsis fici (strain W106-1 / CGMCC3.15140)</name>
    <dbReference type="NCBI Taxonomy" id="1229662"/>
    <lineage>
        <taxon>Eukaryota</taxon>
        <taxon>Fungi</taxon>
        <taxon>Dikarya</taxon>
        <taxon>Ascomycota</taxon>
        <taxon>Pezizomycotina</taxon>
        <taxon>Sordariomycetes</taxon>
        <taxon>Xylariomycetidae</taxon>
        <taxon>Amphisphaeriales</taxon>
        <taxon>Sporocadaceae</taxon>
        <taxon>Pestalotiopsis</taxon>
    </lineage>
</organism>
<keyword evidence="3" id="KW-0509">mRNA transport</keyword>
<reference evidence="11" key="1">
    <citation type="journal article" date="2015" name="BMC Genomics">
        <title>Genomic and transcriptomic analysis of the endophytic fungus Pestalotiopsis fici reveals its lifestyle and high potential for synthesis of natural products.</title>
        <authorList>
            <person name="Wang X."/>
            <person name="Zhang X."/>
            <person name="Liu L."/>
            <person name="Xiang M."/>
            <person name="Wang W."/>
            <person name="Sun X."/>
            <person name="Che Y."/>
            <person name="Guo L."/>
            <person name="Liu G."/>
            <person name="Guo L."/>
            <person name="Wang C."/>
            <person name="Yin W.B."/>
            <person name="Stadler M."/>
            <person name="Zhang X."/>
            <person name="Liu X."/>
        </authorList>
    </citation>
    <scope>NUCLEOTIDE SEQUENCE [LARGE SCALE GENOMIC DNA]</scope>
    <source>
        <strain evidence="11">W106-1 / CGMCC3.15140</strain>
    </source>
</reference>
<dbReference type="GO" id="GO:0017056">
    <property type="term" value="F:structural constituent of nuclear pore"/>
    <property type="evidence" value="ECO:0007669"/>
    <property type="project" value="InterPro"/>
</dbReference>
<dbReference type="Gene3D" id="6.10.140.1350">
    <property type="match status" value="1"/>
</dbReference>
<dbReference type="InterPro" id="IPR025574">
    <property type="entry name" value="Nucleoporin_FG_rpt"/>
</dbReference>
<dbReference type="GeneID" id="19279600"/>
<evidence type="ECO:0000313" key="11">
    <source>
        <dbReference type="Proteomes" id="UP000030651"/>
    </source>
</evidence>
<keyword evidence="4" id="KW-0653">Protein transport</keyword>
<dbReference type="AlphaFoldDB" id="W3WLE8"/>
<evidence type="ECO:0008006" key="12">
    <source>
        <dbReference type="Google" id="ProtNLM"/>
    </source>
</evidence>
<dbReference type="HOGENOM" id="CLU_027081_1_0_1"/>
<evidence type="ECO:0000256" key="9">
    <source>
        <dbReference type="SAM" id="MobiDB-lite"/>
    </source>
</evidence>
<evidence type="ECO:0000256" key="4">
    <source>
        <dbReference type="ARBA" id="ARBA00022927"/>
    </source>
</evidence>
<keyword evidence="6" id="KW-0906">Nuclear pore complex</keyword>
<dbReference type="KEGG" id="pfy:PFICI_14587"/>
<feature type="region of interest" description="Disordered" evidence="9">
    <location>
        <begin position="118"/>
        <end position="198"/>
    </location>
</feature>
<comment type="subcellular location">
    <subcellularLocation>
        <location evidence="1">Nucleus</location>
        <location evidence="1">Nuclear pore complex</location>
    </subcellularLocation>
</comment>
<evidence type="ECO:0000313" key="10">
    <source>
        <dbReference type="EMBL" id="ETS73641.1"/>
    </source>
</evidence>
<dbReference type="Proteomes" id="UP000030651">
    <property type="component" value="Unassembled WGS sequence"/>
</dbReference>
<dbReference type="GO" id="GO:0051028">
    <property type="term" value="P:mRNA transport"/>
    <property type="evidence" value="ECO:0007669"/>
    <property type="project" value="UniProtKB-KW"/>
</dbReference>
<sequence>MDKQAAQSAVVADMRRMLAEAKETLLAARAKKEAMKMAAIQNANIHVASGSASSAAPSAGGLFGTASQPQTTQPSTGSGLFGGGSSAAPSTGGLFGNASAQPAQAAAGTTAQSAGSGLFGSLNTNTNTQNTQQPTGGGLFGNSTANTAQPQQQTGGLFGSSTANNNQPQQQTGGLFGASTQTAQPAQNTSAFGSSILGAGNQQNSNAFSTLGAQSTNQQTVPGVRIDLSNVRGTTRFNDLQEDLQKKIVWLDDQIQSYMNQKHELDAFMPGHGDMLSNIPNDVKFVQMKYDGVESALRSDAEAIESVQLLHQKDAENGRLCFRALDNLKLPQQYHTSGLWSSRAQAGASTNTESDGQDIVNFFSKTTSEMDEQLQRYENNLTEIELHMHGIQGSLIEQLQRMMATKNGGPSPSDEKLAELGAVLRDFEQSILEVAQQVGGAREGMTRLQLGDFLPSRHHPRSGVY</sequence>
<evidence type="ECO:0000256" key="6">
    <source>
        <dbReference type="ARBA" id="ARBA00023132"/>
    </source>
</evidence>
<dbReference type="Pfam" id="PF21121">
    <property type="entry name" value="Nup49_C"/>
    <property type="match status" value="1"/>
</dbReference>
<gene>
    <name evidence="10" type="ORF">PFICI_14587</name>
</gene>
<dbReference type="PANTHER" id="PTHR13437:SF2">
    <property type="entry name" value="NUCLEOPORIN P58_P45"/>
    <property type="match status" value="1"/>
</dbReference>
<evidence type="ECO:0000256" key="3">
    <source>
        <dbReference type="ARBA" id="ARBA00022816"/>
    </source>
</evidence>
<evidence type="ECO:0000256" key="5">
    <source>
        <dbReference type="ARBA" id="ARBA00023010"/>
    </source>
</evidence>
<keyword evidence="11" id="KW-1185">Reference proteome</keyword>
<dbReference type="InterPro" id="IPR024882">
    <property type="entry name" value="NUP58/p45/49"/>
</dbReference>
<dbReference type="STRING" id="1229662.W3WLE8"/>
<evidence type="ECO:0000256" key="8">
    <source>
        <dbReference type="SAM" id="Coils"/>
    </source>
</evidence>
<dbReference type="InParanoid" id="W3WLE8"/>
<proteinExistence type="predicted"/>
<dbReference type="RefSeq" id="XP_007841359.1">
    <property type="nucleotide sequence ID" value="XM_007843168.1"/>
</dbReference>
<dbReference type="Pfam" id="PF13634">
    <property type="entry name" value="Nucleoporin_FG"/>
    <property type="match status" value="2"/>
</dbReference>
<feature type="compositionally biased region" description="Low complexity" evidence="9">
    <location>
        <begin position="123"/>
        <end position="133"/>
    </location>
</feature>
<dbReference type="PANTHER" id="PTHR13437">
    <property type="entry name" value="NUCLEOPORIN P58/P45 NUCLEOPORIN-LIKE PROTEIN 1"/>
    <property type="match status" value="1"/>
</dbReference>
<dbReference type="GO" id="GO:0015031">
    <property type="term" value="P:protein transport"/>
    <property type="evidence" value="ECO:0007669"/>
    <property type="project" value="UniProtKB-KW"/>
</dbReference>
<keyword evidence="7" id="KW-0539">Nucleus</keyword>
<feature type="compositionally biased region" description="Low complexity" evidence="9">
    <location>
        <begin position="86"/>
        <end position="96"/>
    </location>
</feature>
<feature type="coiled-coil region" evidence="8">
    <location>
        <begin position="11"/>
        <end position="38"/>
    </location>
</feature>
<dbReference type="OrthoDB" id="2538017at2759"/>
<evidence type="ECO:0000256" key="2">
    <source>
        <dbReference type="ARBA" id="ARBA00022448"/>
    </source>
</evidence>
<feature type="compositionally biased region" description="Polar residues" evidence="9">
    <location>
        <begin position="141"/>
        <end position="193"/>
    </location>
</feature>
<evidence type="ECO:0000256" key="1">
    <source>
        <dbReference type="ARBA" id="ARBA00004567"/>
    </source>
</evidence>
<feature type="region of interest" description="Disordered" evidence="9">
    <location>
        <begin position="54"/>
        <end position="96"/>
    </location>
</feature>
<accession>W3WLE8</accession>
<dbReference type="EMBL" id="KI912121">
    <property type="protein sequence ID" value="ETS73641.1"/>
    <property type="molecule type" value="Genomic_DNA"/>
</dbReference>
<name>W3WLE8_PESFW</name>
<dbReference type="GO" id="GO:0005643">
    <property type="term" value="C:nuclear pore"/>
    <property type="evidence" value="ECO:0007669"/>
    <property type="project" value="UniProtKB-SubCell"/>
</dbReference>
<dbReference type="GO" id="GO:0008139">
    <property type="term" value="F:nuclear localization sequence binding"/>
    <property type="evidence" value="ECO:0007669"/>
    <property type="project" value="InterPro"/>
</dbReference>
<evidence type="ECO:0000256" key="7">
    <source>
        <dbReference type="ARBA" id="ARBA00023242"/>
    </source>
</evidence>
<dbReference type="eggNOG" id="KOG0845">
    <property type="taxonomic scope" value="Eukaryota"/>
</dbReference>
<protein>
    <recommendedName>
        <fullName evidence="12">Nucleoporin Nup54 alpha-helical domain-containing protein</fullName>
    </recommendedName>
</protein>
<keyword evidence="2" id="KW-0813">Transport</keyword>
<keyword evidence="5" id="KW-0811">Translocation</keyword>
<feature type="compositionally biased region" description="Low complexity" evidence="9">
    <location>
        <begin position="67"/>
        <end position="78"/>
    </location>
</feature>
<keyword evidence="8" id="KW-0175">Coiled coil</keyword>